<evidence type="ECO:0000256" key="3">
    <source>
        <dbReference type="ARBA" id="ARBA00022692"/>
    </source>
</evidence>
<dbReference type="RefSeq" id="WP_284314099.1">
    <property type="nucleotide sequence ID" value="NZ_BSPC01000039.1"/>
</dbReference>
<reference evidence="8" key="1">
    <citation type="journal article" date="2019" name="Int. J. Syst. Evol. Microbiol.">
        <title>The Global Catalogue of Microorganisms (GCM) 10K type strain sequencing project: providing services to taxonomists for standard genome sequencing and annotation.</title>
        <authorList>
            <consortium name="The Broad Institute Genomics Platform"/>
            <consortium name="The Broad Institute Genome Sequencing Center for Infectious Disease"/>
            <person name="Wu L."/>
            <person name="Ma J."/>
        </authorList>
    </citation>
    <scope>NUCLEOTIDE SEQUENCE [LARGE SCALE GENOMIC DNA]</scope>
    <source>
        <strain evidence="8">NBRC 101365</strain>
    </source>
</reference>
<name>A0ABQ6CL03_9HYPH</name>
<evidence type="ECO:0000313" key="7">
    <source>
        <dbReference type="EMBL" id="GLS21032.1"/>
    </source>
</evidence>
<gene>
    <name evidence="7" type="primary">corA1</name>
    <name evidence="7" type="ORF">GCM10007874_40490</name>
</gene>
<protein>
    <submittedName>
        <fullName evidence="7">Magnesium transport protein CorA</fullName>
    </submittedName>
</protein>
<dbReference type="InterPro" id="IPR050829">
    <property type="entry name" value="CorA_MIT"/>
</dbReference>
<keyword evidence="8" id="KW-1185">Reference proteome</keyword>
<organism evidence="7 8">
    <name type="scientific">Labrys miyagiensis</name>
    <dbReference type="NCBI Taxonomy" id="346912"/>
    <lineage>
        <taxon>Bacteria</taxon>
        <taxon>Pseudomonadati</taxon>
        <taxon>Pseudomonadota</taxon>
        <taxon>Alphaproteobacteria</taxon>
        <taxon>Hyphomicrobiales</taxon>
        <taxon>Xanthobacteraceae</taxon>
        <taxon>Labrys</taxon>
    </lineage>
</organism>
<dbReference type="Pfam" id="PF01544">
    <property type="entry name" value="CorA"/>
    <property type="match status" value="1"/>
</dbReference>
<dbReference type="InterPro" id="IPR045863">
    <property type="entry name" value="CorA_TM1_TM2"/>
</dbReference>
<dbReference type="Proteomes" id="UP001156882">
    <property type="component" value="Unassembled WGS sequence"/>
</dbReference>
<evidence type="ECO:0000256" key="1">
    <source>
        <dbReference type="ARBA" id="ARBA00004141"/>
    </source>
</evidence>
<comment type="caution">
    <text evidence="7">The sequence shown here is derived from an EMBL/GenBank/DDBJ whole genome shotgun (WGS) entry which is preliminary data.</text>
</comment>
<dbReference type="CDD" id="cd12837">
    <property type="entry name" value="EcCorA-like_u1"/>
    <property type="match status" value="1"/>
</dbReference>
<evidence type="ECO:0000256" key="4">
    <source>
        <dbReference type="ARBA" id="ARBA00022989"/>
    </source>
</evidence>
<keyword evidence="4 6" id="KW-1133">Transmembrane helix</keyword>
<accession>A0ABQ6CL03</accession>
<evidence type="ECO:0000256" key="5">
    <source>
        <dbReference type="ARBA" id="ARBA00023136"/>
    </source>
</evidence>
<sequence>MLTAYREHGNEWRGESAELPSTIIWLDLVEPTIEEQRLVERRVGIRMPTREALSEIEASSRLVVQRDVLYLSTPAISQGDNYESNISPIGFVLTPALLVTIRYSTLPTFDSVAERVRNDEALDCGVGVFVALLEAMVDRGADVLEHIGTKVDALSRSVFHDKNVAGNRPSRKSNRMRHMLTELGIHGDTLAQARDVILGVGRIASFVSDIAEDWIPDAFRKRLAAVSKDVVSLNDYETHLTDKVQFLLDAVLGYISIEQNDLFKILTIVSVIGVPPTLLAGIWGMNFHNMPELTWQFGYPLAWLAIVLSAVLPLIWFKLRGWF</sequence>
<evidence type="ECO:0000313" key="8">
    <source>
        <dbReference type="Proteomes" id="UP001156882"/>
    </source>
</evidence>
<evidence type="ECO:0000256" key="2">
    <source>
        <dbReference type="ARBA" id="ARBA00009765"/>
    </source>
</evidence>
<dbReference type="Gene3D" id="1.20.58.340">
    <property type="entry name" value="Magnesium transport protein CorA, transmembrane region"/>
    <property type="match status" value="2"/>
</dbReference>
<dbReference type="SUPFAM" id="SSF144083">
    <property type="entry name" value="Magnesium transport protein CorA, transmembrane region"/>
    <property type="match status" value="1"/>
</dbReference>
<dbReference type="EMBL" id="BSPC01000039">
    <property type="protein sequence ID" value="GLS21032.1"/>
    <property type="molecule type" value="Genomic_DNA"/>
</dbReference>
<proteinExistence type="inferred from homology"/>
<feature type="transmembrane region" description="Helical" evidence="6">
    <location>
        <begin position="265"/>
        <end position="285"/>
    </location>
</feature>
<comment type="subcellular location">
    <subcellularLocation>
        <location evidence="1">Membrane</location>
        <topology evidence="1">Multi-pass membrane protein</topology>
    </subcellularLocation>
</comment>
<dbReference type="SUPFAM" id="SSF143865">
    <property type="entry name" value="CorA soluble domain-like"/>
    <property type="match status" value="1"/>
</dbReference>
<dbReference type="PANTHER" id="PTHR47685:SF1">
    <property type="entry name" value="MAGNESIUM TRANSPORT PROTEIN CORA"/>
    <property type="match status" value="1"/>
</dbReference>
<keyword evidence="3 6" id="KW-0812">Transmembrane</keyword>
<feature type="transmembrane region" description="Helical" evidence="6">
    <location>
        <begin position="297"/>
        <end position="317"/>
    </location>
</feature>
<dbReference type="InterPro" id="IPR045861">
    <property type="entry name" value="CorA_cytoplasmic_dom"/>
</dbReference>
<comment type="similarity">
    <text evidence="2">Belongs to the CorA metal ion transporter (MIT) (TC 1.A.35) family.</text>
</comment>
<dbReference type="Gene3D" id="3.30.460.20">
    <property type="entry name" value="CorA soluble domain-like"/>
    <property type="match status" value="1"/>
</dbReference>
<dbReference type="InterPro" id="IPR002523">
    <property type="entry name" value="MgTranspt_CorA/ZnTranspt_ZntB"/>
</dbReference>
<dbReference type="PANTHER" id="PTHR47685">
    <property type="entry name" value="MAGNESIUM TRANSPORT PROTEIN CORA"/>
    <property type="match status" value="1"/>
</dbReference>
<keyword evidence="5 6" id="KW-0472">Membrane</keyword>
<evidence type="ECO:0000256" key="6">
    <source>
        <dbReference type="SAM" id="Phobius"/>
    </source>
</evidence>